<dbReference type="Proteomes" id="UP000317243">
    <property type="component" value="Unassembled WGS sequence"/>
</dbReference>
<feature type="compositionally biased region" description="Pro residues" evidence="1">
    <location>
        <begin position="34"/>
        <end position="48"/>
    </location>
</feature>
<feature type="region of interest" description="Disordered" evidence="1">
    <location>
        <begin position="27"/>
        <end position="55"/>
    </location>
</feature>
<gene>
    <name evidence="2" type="ORF">KOR42_05510</name>
</gene>
<proteinExistence type="predicted"/>
<sequence>MTFIVLATFGVSECTLDAARAQEQVVPSVEPRVPEPPVFEPNPEPIENPPMSEFELSEGKPWNPLWSTQHLHPTVGPSISGRYHYRYPYFSYRRPWFPAGPASRTVDIIW</sequence>
<reference evidence="2 3" key="1">
    <citation type="submission" date="2019-02" db="EMBL/GenBank/DDBJ databases">
        <title>Deep-cultivation of Planctomycetes and their phenomic and genomic characterization uncovers novel biology.</title>
        <authorList>
            <person name="Wiegand S."/>
            <person name="Jogler M."/>
            <person name="Boedeker C."/>
            <person name="Pinto D."/>
            <person name="Vollmers J."/>
            <person name="Rivas-Marin E."/>
            <person name="Kohn T."/>
            <person name="Peeters S.H."/>
            <person name="Heuer A."/>
            <person name="Rast P."/>
            <person name="Oberbeckmann S."/>
            <person name="Bunk B."/>
            <person name="Jeske O."/>
            <person name="Meyerdierks A."/>
            <person name="Storesund J.E."/>
            <person name="Kallscheuer N."/>
            <person name="Luecker S."/>
            <person name="Lage O.M."/>
            <person name="Pohl T."/>
            <person name="Merkel B.J."/>
            <person name="Hornburger P."/>
            <person name="Mueller R.-W."/>
            <person name="Bruemmer F."/>
            <person name="Labrenz M."/>
            <person name="Spormann A.M."/>
            <person name="Op Den Camp H."/>
            <person name="Overmann J."/>
            <person name="Amann R."/>
            <person name="Jetten M.S.M."/>
            <person name="Mascher T."/>
            <person name="Medema M.H."/>
            <person name="Devos D.P."/>
            <person name="Kaster A.-K."/>
            <person name="Ovreas L."/>
            <person name="Rohde M."/>
            <person name="Galperin M.Y."/>
            <person name="Jogler C."/>
        </authorList>
    </citation>
    <scope>NUCLEOTIDE SEQUENCE [LARGE SCALE GENOMIC DNA]</scope>
    <source>
        <strain evidence="2 3">KOR42</strain>
    </source>
</reference>
<comment type="caution">
    <text evidence="2">The sequence shown here is derived from an EMBL/GenBank/DDBJ whole genome shotgun (WGS) entry which is preliminary data.</text>
</comment>
<organism evidence="2 3">
    <name type="scientific">Thalassoglobus neptunius</name>
    <dbReference type="NCBI Taxonomy" id="1938619"/>
    <lineage>
        <taxon>Bacteria</taxon>
        <taxon>Pseudomonadati</taxon>
        <taxon>Planctomycetota</taxon>
        <taxon>Planctomycetia</taxon>
        <taxon>Planctomycetales</taxon>
        <taxon>Planctomycetaceae</taxon>
        <taxon>Thalassoglobus</taxon>
    </lineage>
</organism>
<name>A0A5C5X4P1_9PLAN</name>
<dbReference type="RefSeq" id="WP_146507060.1">
    <property type="nucleotide sequence ID" value="NZ_SIHI01000001.1"/>
</dbReference>
<dbReference type="AlphaFoldDB" id="A0A5C5X4P1"/>
<accession>A0A5C5X4P1</accession>
<evidence type="ECO:0000256" key="1">
    <source>
        <dbReference type="SAM" id="MobiDB-lite"/>
    </source>
</evidence>
<dbReference type="EMBL" id="SIHI01000001">
    <property type="protein sequence ID" value="TWT57193.1"/>
    <property type="molecule type" value="Genomic_DNA"/>
</dbReference>
<keyword evidence="3" id="KW-1185">Reference proteome</keyword>
<evidence type="ECO:0000313" key="2">
    <source>
        <dbReference type="EMBL" id="TWT57193.1"/>
    </source>
</evidence>
<evidence type="ECO:0000313" key="3">
    <source>
        <dbReference type="Proteomes" id="UP000317243"/>
    </source>
</evidence>
<protein>
    <submittedName>
        <fullName evidence="2">Uncharacterized protein</fullName>
    </submittedName>
</protein>
<dbReference type="OrthoDB" id="211106at2"/>